<dbReference type="Gene3D" id="3.40.190.80">
    <property type="match status" value="1"/>
</dbReference>
<evidence type="ECO:0000313" key="16">
    <source>
        <dbReference type="EMBL" id="TCK60696.1"/>
    </source>
</evidence>
<evidence type="ECO:0000313" key="17">
    <source>
        <dbReference type="Proteomes" id="UP000294614"/>
    </source>
</evidence>
<dbReference type="PANTHER" id="PTHR11556:SF35">
    <property type="entry name" value="SEDOHEPTULOSE-1,7-BISPHOSPHATASE, CHLOROPLASTIC"/>
    <property type="match status" value="1"/>
</dbReference>
<dbReference type="PIRSF" id="PIRSF000904">
    <property type="entry name" value="FBPtase_SBPase"/>
    <property type="match status" value="1"/>
</dbReference>
<dbReference type="NCBIfam" id="NF006779">
    <property type="entry name" value="PRK09293.1-3"/>
    <property type="match status" value="1"/>
</dbReference>
<comment type="similarity">
    <text evidence="3 12 13">Belongs to the FBPase class 1 family.</text>
</comment>
<name>A0A4R1K8L7_9BACT</name>
<feature type="binding site" evidence="12">
    <location>
        <position position="211"/>
    </location>
    <ligand>
        <name>substrate</name>
    </ligand>
</feature>
<feature type="binding site" evidence="12">
    <location>
        <position position="115"/>
    </location>
    <ligand>
        <name>Mg(2+)</name>
        <dbReference type="ChEBI" id="CHEBI:18420"/>
        <label>2</label>
    </ligand>
</feature>
<dbReference type="Proteomes" id="UP000294614">
    <property type="component" value="Unassembled WGS sequence"/>
</dbReference>
<feature type="binding site" evidence="12">
    <location>
        <begin position="118"/>
        <end position="121"/>
    </location>
    <ligand>
        <name>substrate</name>
    </ligand>
</feature>
<evidence type="ECO:0000256" key="9">
    <source>
        <dbReference type="ARBA" id="ARBA00023277"/>
    </source>
</evidence>
<reference evidence="16 17" key="1">
    <citation type="submission" date="2019-03" db="EMBL/GenBank/DDBJ databases">
        <title>Genomic Encyclopedia of Type Strains, Phase IV (KMG-IV): sequencing the most valuable type-strain genomes for metagenomic binning, comparative biology and taxonomic classification.</title>
        <authorList>
            <person name="Goeker M."/>
        </authorList>
    </citation>
    <scope>NUCLEOTIDE SEQUENCE [LARGE SCALE GENOMIC DNA]</scope>
    <source>
        <strain evidence="16 17">DSM 24984</strain>
    </source>
</reference>
<dbReference type="InterPro" id="IPR000146">
    <property type="entry name" value="FBPase_class-1"/>
</dbReference>
<feature type="domain" description="Fructose-1-6-bisphosphatase class 1 C-terminal" evidence="15">
    <location>
        <begin position="201"/>
        <end position="327"/>
    </location>
</feature>
<dbReference type="Gene3D" id="3.30.540.10">
    <property type="entry name" value="Fructose-1,6-Bisphosphatase, subunit A, domain 1"/>
    <property type="match status" value="1"/>
</dbReference>
<dbReference type="GO" id="GO:0006094">
    <property type="term" value="P:gluconeogenesis"/>
    <property type="evidence" value="ECO:0007669"/>
    <property type="project" value="UniProtKB-UniRule"/>
</dbReference>
<comment type="caution">
    <text evidence="16">The sequence shown here is derived from an EMBL/GenBank/DDBJ whole genome shotgun (WGS) entry which is preliminary data.</text>
</comment>
<evidence type="ECO:0000256" key="8">
    <source>
        <dbReference type="ARBA" id="ARBA00022842"/>
    </source>
</evidence>
<dbReference type="PIRSF" id="PIRSF500210">
    <property type="entry name" value="FBPtase"/>
    <property type="match status" value="1"/>
</dbReference>
<evidence type="ECO:0000256" key="5">
    <source>
        <dbReference type="ARBA" id="ARBA00022490"/>
    </source>
</evidence>
<proteinExistence type="inferred from homology"/>
<comment type="cofactor">
    <cofactor evidence="12">
        <name>Mg(2+)</name>
        <dbReference type="ChEBI" id="CHEBI:18420"/>
    </cofactor>
    <text evidence="12">Binds 2 magnesium ions per subunit.</text>
</comment>
<dbReference type="Pfam" id="PF18913">
    <property type="entry name" value="FBPase_C"/>
    <property type="match status" value="1"/>
</dbReference>
<dbReference type="SUPFAM" id="SSF56655">
    <property type="entry name" value="Carbohydrate phosphatase"/>
    <property type="match status" value="1"/>
</dbReference>
<dbReference type="Pfam" id="PF00316">
    <property type="entry name" value="FBPase"/>
    <property type="match status" value="1"/>
</dbReference>
<evidence type="ECO:0000256" key="13">
    <source>
        <dbReference type="RuleBase" id="RU000508"/>
    </source>
</evidence>
<dbReference type="InterPro" id="IPR028343">
    <property type="entry name" value="FBPtase"/>
</dbReference>
<evidence type="ECO:0000256" key="10">
    <source>
        <dbReference type="ARBA" id="ARBA00072069"/>
    </source>
</evidence>
<dbReference type="HAMAP" id="MF_01855">
    <property type="entry name" value="FBPase_class1"/>
    <property type="match status" value="1"/>
</dbReference>
<comment type="pathway">
    <text evidence="2">Carbohydrate biosynthesis; Calvin cycle.</text>
</comment>
<evidence type="ECO:0000259" key="15">
    <source>
        <dbReference type="Pfam" id="PF18913"/>
    </source>
</evidence>
<keyword evidence="8 12" id="KW-0460">Magnesium</keyword>
<dbReference type="AlphaFoldDB" id="A0A4R1K8L7"/>
<dbReference type="InterPro" id="IPR044015">
    <property type="entry name" value="FBPase_C_dom"/>
</dbReference>
<dbReference type="GO" id="GO:0042132">
    <property type="term" value="F:fructose 1,6-bisphosphate 1-phosphatase activity"/>
    <property type="evidence" value="ECO:0007669"/>
    <property type="project" value="UniProtKB-UniRule"/>
</dbReference>
<evidence type="ECO:0000256" key="1">
    <source>
        <dbReference type="ARBA" id="ARBA00001273"/>
    </source>
</evidence>
<evidence type="ECO:0000256" key="11">
    <source>
        <dbReference type="ARBA" id="ARBA00081210"/>
    </source>
</evidence>
<dbReference type="FunFam" id="3.40.190.80:FF:000001">
    <property type="entry name" value="Fructose-1,6-bisphosphatase class 1"/>
    <property type="match status" value="1"/>
</dbReference>
<sequence length="333" mass="37350">MEKGATNLNRFLIEEQRAFPEATGDFTMLIESIAFASKIISREVNKAGIVNIIGKAQSVNVHGEEQQKLDVYADRKMIEAMDHLGKLCAMASEENDEVIQVPKEYPKGKYLAVFDPLDGSSNIDVNISIGTIFGIYKRQDGETGTPCCKDFMQPGRKIVAAGYVIYGSSTMMVYSAGNGVHGFTLDPSIGEYILSHPYMKIPETGKIYSINEANYHKWDEPTRKFVEHIKNHSEREYTARYIGSLVADFHRNLLKGGVFLYPGDEKNKRGKLRLLYECAPLAYIIENAGGMATNGVQDILDIVPETLHQKEPLIIGSKYEVETYLKYQRGELK</sequence>
<dbReference type="GO" id="GO:0006000">
    <property type="term" value="P:fructose metabolic process"/>
    <property type="evidence" value="ECO:0007669"/>
    <property type="project" value="TreeGrafter"/>
</dbReference>
<gene>
    <name evidence="12" type="primary">fbp</name>
    <name evidence="16" type="ORF">C8D98_1575</name>
</gene>
<dbReference type="RefSeq" id="WP_132873566.1">
    <property type="nucleotide sequence ID" value="NZ_JAJUHT010000001.1"/>
</dbReference>
<keyword evidence="9 12" id="KW-0119">Carbohydrate metabolism</keyword>
<evidence type="ECO:0000256" key="3">
    <source>
        <dbReference type="ARBA" id="ARBA00010941"/>
    </source>
</evidence>
<dbReference type="InterPro" id="IPR020548">
    <property type="entry name" value="Fructose_bisphosphatase_AS"/>
</dbReference>
<organism evidence="16 17">
    <name type="scientific">Seleniivibrio woodruffii</name>
    <dbReference type="NCBI Taxonomy" id="1078050"/>
    <lineage>
        <taxon>Bacteria</taxon>
        <taxon>Pseudomonadati</taxon>
        <taxon>Deferribacterota</taxon>
        <taxon>Deferribacteres</taxon>
        <taxon>Deferribacterales</taxon>
        <taxon>Geovibrionaceae</taxon>
        <taxon>Seleniivibrio</taxon>
    </lineage>
</organism>
<feature type="binding site" evidence="12">
    <location>
        <position position="93"/>
    </location>
    <ligand>
        <name>Mg(2+)</name>
        <dbReference type="ChEBI" id="CHEBI:18420"/>
        <label>1</label>
    </ligand>
</feature>
<dbReference type="GO" id="GO:0005986">
    <property type="term" value="P:sucrose biosynthetic process"/>
    <property type="evidence" value="ECO:0007669"/>
    <property type="project" value="TreeGrafter"/>
</dbReference>
<comment type="catalytic activity">
    <reaction evidence="1 12">
        <text>beta-D-fructose 1,6-bisphosphate + H2O = beta-D-fructose 6-phosphate + phosphate</text>
        <dbReference type="Rhea" id="RHEA:11064"/>
        <dbReference type="ChEBI" id="CHEBI:15377"/>
        <dbReference type="ChEBI" id="CHEBI:32966"/>
        <dbReference type="ChEBI" id="CHEBI:43474"/>
        <dbReference type="ChEBI" id="CHEBI:57634"/>
        <dbReference type="EC" id="3.1.3.11"/>
    </reaction>
</comment>
<evidence type="ECO:0000256" key="7">
    <source>
        <dbReference type="ARBA" id="ARBA00022801"/>
    </source>
</evidence>
<keyword evidence="17" id="KW-1185">Reference proteome</keyword>
<protein>
    <recommendedName>
        <fullName evidence="10 12">Fructose-1,6-bisphosphatase class 1</fullName>
        <shortName evidence="12">FBPase class 1</shortName>
        <ecNumber evidence="4 12">3.1.3.11</ecNumber>
    </recommendedName>
    <alternativeName>
        <fullName evidence="11 12">D-fructose-1,6-bisphosphate 1-phosphohydrolase class 1</fullName>
    </alternativeName>
</protein>
<feature type="binding site" evidence="12">
    <location>
        <position position="277"/>
    </location>
    <ligand>
        <name>Mg(2+)</name>
        <dbReference type="ChEBI" id="CHEBI:18420"/>
        <label>2</label>
    </ligand>
</feature>
<keyword evidence="7 12" id="KW-0378">Hydrolase</keyword>
<dbReference type="NCBIfam" id="NF006778">
    <property type="entry name" value="PRK09293.1-1"/>
    <property type="match status" value="1"/>
</dbReference>
<evidence type="ECO:0000259" key="14">
    <source>
        <dbReference type="Pfam" id="PF00316"/>
    </source>
</evidence>
<dbReference type="EC" id="3.1.3.11" evidence="4 12"/>
<feature type="binding site" evidence="12">
    <location>
        <position position="115"/>
    </location>
    <ligand>
        <name>Mg(2+)</name>
        <dbReference type="ChEBI" id="CHEBI:18420"/>
        <label>1</label>
    </ligand>
</feature>
<dbReference type="InterPro" id="IPR033391">
    <property type="entry name" value="FBPase_N"/>
</dbReference>
<keyword evidence="6 12" id="KW-0479">Metal-binding</keyword>
<dbReference type="GO" id="GO:0005829">
    <property type="term" value="C:cytosol"/>
    <property type="evidence" value="ECO:0007669"/>
    <property type="project" value="TreeGrafter"/>
</dbReference>
<evidence type="ECO:0000256" key="12">
    <source>
        <dbReference type="HAMAP-Rule" id="MF_01855"/>
    </source>
</evidence>
<feature type="binding site" evidence="12">
    <location>
        <position position="118"/>
    </location>
    <ligand>
        <name>Mg(2+)</name>
        <dbReference type="ChEBI" id="CHEBI:18420"/>
        <label>2</label>
    </ligand>
</feature>
<feature type="binding site" evidence="12">
    <location>
        <position position="271"/>
    </location>
    <ligand>
        <name>substrate</name>
    </ligand>
</feature>
<dbReference type="OrthoDB" id="9806756at2"/>
<comment type="subunit">
    <text evidence="12">Homotetramer.</text>
</comment>
<feature type="domain" description="Fructose-1-6-bisphosphatase class I N-terminal" evidence="14">
    <location>
        <begin position="8"/>
        <end position="197"/>
    </location>
</feature>
<dbReference type="CDD" id="cd00354">
    <property type="entry name" value="FBPase"/>
    <property type="match status" value="1"/>
</dbReference>
<feature type="binding site" evidence="12">
    <location>
        <position position="117"/>
    </location>
    <ligand>
        <name>Mg(2+)</name>
        <dbReference type="ChEBI" id="CHEBI:18420"/>
        <label>1</label>
    </ligand>
</feature>
<dbReference type="PANTHER" id="PTHR11556">
    <property type="entry name" value="FRUCTOSE-1,6-BISPHOSPHATASE-RELATED"/>
    <property type="match status" value="1"/>
</dbReference>
<dbReference type="GO" id="GO:0006002">
    <property type="term" value="P:fructose 6-phosphate metabolic process"/>
    <property type="evidence" value="ECO:0007669"/>
    <property type="project" value="TreeGrafter"/>
</dbReference>
<feature type="binding site" evidence="12">
    <location>
        <position position="241"/>
    </location>
    <ligand>
        <name>substrate</name>
    </ligand>
</feature>
<dbReference type="PRINTS" id="PR00115">
    <property type="entry name" value="F16BPHPHTASE"/>
</dbReference>
<comment type="subcellular location">
    <subcellularLocation>
        <location evidence="12">Cytoplasm</location>
    </subcellularLocation>
</comment>
<dbReference type="GO" id="GO:0000287">
    <property type="term" value="F:magnesium ion binding"/>
    <property type="evidence" value="ECO:0007669"/>
    <property type="project" value="UniProtKB-UniRule"/>
</dbReference>
<dbReference type="FunFam" id="3.30.540.10:FF:000002">
    <property type="entry name" value="Fructose-1,6-bisphosphatase class 1"/>
    <property type="match status" value="1"/>
</dbReference>
<keyword evidence="5 12" id="KW-0963">Cytoplasm</keyword>
<dbReference type="EMBL" id="SMGG01000004">
    <property type="protein sequence ID" value="TCK60696.1"/>
    <property type="molecule type" value="Genomic_DNA"/>
</dbReference>
<evidence type="ECO:0000256" key="2">
    <source>
        <dbReference type="ARBA" id="ARBA00005215"/>
    </source>
</evidence>
<evidence type="ECO:0000256" key="4">
    <source>
        <dbReference type="ARBA" id="ARBA00013093"/>
    </source>
</evidence>
<dbReference type="GO" id="GO:0030388">
    <property type="term" value="P:fructose 1,6-bisphosphate metabolic process"/>
    <property type="evidence" value="ECO:0007669"/>
    <property type="project" value="TreeGrafter"/>
</dbReference>
<comment type="caution">
    <text evidence="12">Lacks conserved residue(s) required for the propagation of feature annotation.</text>
</comment>
<evidence type="ECO:0000256" key="6">
    <source>
        <dbReference type="ARBA" id="ARBA00022723"/>
    </source>
</evidence>
<dbReference type="PROSITE" id="PS00124">
    <property type="entry name" value="FBPASE"/>
    <property type="match status" value="1"/>
</dbReference>
<accession>A0A4R1K8L7</accession>